<sequence>MTTGKDLTSPIIDSMKQFVAIQFQEIAITPINFTQRQSSPRSIPVYIICEVSSLAELLAALQLYDSSFDESINYFIVGAENVISAVEKSQSPQLLLAQQYFNFSKSDNFPGYVCRITFVFASNTEELNAGASDVTFTNSIILGTICYLCGSKDYILKYSLQLTNNTTSILIELHENFKELSNNGHESRLNFISFTNHVNDVTLCEYNVMFLVKSDCYHIHAILNLVISKTNLTWSNSFSLESFNTYTGPVRVDASSNFELHTIKSVKLLLVKLYEVESLKFLYCDESVQFEGIQHSIVVDRVHKLVWLLVIILSATLGILNGSIFSGFGIFFIMIDQPINIQGMFKRPRILSPAFAIIFLSWWYRSMISTDMIAPSPPKVISTCKELFNAGYKFLVRSEQDLVYFNAGAYDDVKQRCKVELSKENFIMNQILATKLTQFSGSQPYQEVAKIKGIMLISGTHAMALKKVQSVAKRSTNLLSCNILKQNLRMVHNMMYFKSYLKSRILWVNDAIYAAGIFNLYTSRIIDRLISASNFVSQNCTNSNDINCKLEIGLSLHSPIIIGFYALICFLSVSGLLLVIELCCRVHSTQIC</sequence>
<accession>A0ABP1QDY7</accession>
<reference evidence="2 3" key="1">
    <citation type="submission" date="2024-08" db="EMBL/GenBank/DDBJ databases">
        <authorList>
            <person name="Cucini C."/>
            <person name="Frati F."/>
        </authorList>
    </citation>
    <scope>NUCLEOTIDE SEQUENCE [LARGE SCALE GENOMIC DNA]</scope>
</reference>
<feature type="transmembrane region" description="Helical" evidence="1">
    <location>
        <begin position="305"/>
        <end position="335"/>
    </location>
</feature>
<feature type="transmembrane region" description="Helical" evidence="1">
    <location>
        <begin position="347"/>
        <end position="364"/>
    </location>
</feature>
<evidence type="ECO:0000256" key="1">
    <source>
        <dbReference type="SAM" id="Phobius"/>
    </source>
</evidence>
<dbReference type="EMBL" id="CAXLJM020000030">
    <property type="protein sequence ID" value="CAL8098762.1"/>
    <property type="molecule type" value="Genomic_DNA"/>
</dbReference>
<keyword evidence="1" id="KW-0472">Membrane</keyword>
<dbReference type="Proteomes" id="UP001642540">
    <property type="component" value="Unassembled WGS sequence"/>
</dbReference>
<gene>
    <name evidence="2" type="ORF">ODALV1_LOCUS10048</name>
</gene>
<evidence type="ECO:0000313" key="3">
    <source>
        <dbReference type="Proteomes" id="UP001642540"/>
    </source>
</evidence>
<keyword evidence="1" id="KW-0812">Transmembrane</keyword>
<evidence type="ECO:0000313" key="2">
    <source>
        <dbReference type="EMBL" id="CAL8098762.1"/>
    </source>
</evidence>
<protein>
    <submittedName>
        <fullName evidence="2">Uncharacterized protein</fullName>
    </submittedName>
</protein>
<keyword evidence="3" id="KW-1185">Reference proteome</keyword>
<name>A0ABP1QDY7_9HEXA</name>
<feature type="transmembrane region" description="Helical" evidence="1">
    <location>
        <begin position="560"/>
        <end position="580"/>
    </location>
</feature>
<proteinExistence type="predicted"/>
<organism evidence="2 3">
    <name type="scientific">Orchesella dallaii</name>
    <dbReference type="NCBI Taxonomy" id="48710"/>
    <lineage>
        <taxon>Eukaryota</taxon>
        <taxon>Metazoa</taxon>
        <taxon>Ecdysozoa</taxon>
        <taxon>Arthropoda</taxon>
        <taxon>Hexapoda</taxon>
        <taxon>Collembola</taxon>
        <taxon>Entomobryomorpha</taxon>
        <taxon>Entomobryoidea</taxon>
        <taxon>Orchesellidae</taxon>
        <taxon>Orchesellinae</taxon>
        <taxon>Orchesella</taxon>
    </lineage>
</organism>
<comment type="caution">
    <text evidence="2">The sequence shown here is derived from an EMBL/GenBank/DDBJ whole genome shotgun (WGS) entry which is preliminary data.</text>
</comment>
<keyword evidence="1" id="KW-1133">Transmembrane helix</keyword>